<gene>
    <name evidence="1" type="ORF">S03H2_48673</name>
</gene>
<sequence length="211" mass="24164">RVISGMNAFNRFGFNFEQIIEMTRTACLAAKLADVKSRKLVEILLPWGEYYAHDRETIPSLVYTDMIIQSGISFDAFGLQLQFGKDQPGLHVRDMMQISAMLDWFSPVLKPLHITGVAVPDRCGQGDQDCQVAGMWHKKWDQKVQGEWIEQFYRIALGKPFINSITYSNFADSDNIKIKDSGLLTKELKPKKAFLILAKLQKLILDRHKKQ</sequence>
<reference evidence="1" key="1">
    <citation type="journal article" date="2014" name="Front. Microbiol.">
        <title>High frequency of phylogenetically diverse reductive dehalogenase-homologous genes in deep subseafloor sedimentary metagenomes.</title>
        <authorList>
            <person name="Kawai M."/>
            <person name="Futagami T."/>
            <person name="Toyoda A."/>
            <person name="Takaki Y."/>
            <person name="Nishi S."/>
            <person name="Hori S."/>
            <person name="Arai W."/>
            <person name="Tsubouchi T."/>
            <person name="Morono Y."/>
            <person name="Uchiyama I."/>
            <person name="Ito T."/>
            <person name="Fujiyama A."/>
            <person name="Inagaki F."/>
            <person name="Takami H."/>
        </authorList>
    </citation>
    <scope>NUCLEOTIDE SEQUENCE</scope>
    <source>
        <strain evidence="1">Expedition CK06-06</strain>
    </source>
</reference>
<accession>X1HA38</accession>
<evidence type="ECO:0000313" key="1">
    <source>
        <dbReference type="EMBL" id="GAH66257.1"/>
    </source>
</evidence>
<organism evidence="1">
    <name type="scientific">marine sediment metagenome</name>
    <dbReference type="NCBI Taxonomy" id="412755"/>
    <lineage>
        <taxon>unclassified sequences</taxon>
        <taxon>metagenomes</taxon>
        <taxon>ecological metagenomes</taxon>
    </lineage>
</organism>
<protein>
    <submittedName>
        <fullName evidence="1">Uncharacterized protein</fullName>
    </submittedName>
</protein>
<name>X1HA38_9ZZZZ</name>
<dbReference type="Gene3D" id="3.20.20.80">
    <property type="entry name" value="Glycosidases"/>
    <property type="match status" value="1"/>
</dbReference>
<dbReference type="AlphaFoldDB" id="X1HA38"/>
<dbReference type="SUPFAM" id="SSF51445">
    <property type="entry name" value="(Trans)glycosidases"/>
    <property type="match status" value="1"/>
</dbReference>
<feature type="non-terminal residue" evidence="1">
    <location>
        <position position="1"/>
    </location>
</feature>
<dbReference type="InterPro" id="IPR017853">
    <property type="entry name" value="GH"/>
</dbReference>
<comment type="caution">
    <text evidence="1">The sequence shown here is derived from an EMBL/GenBank/DDBJ whole genome shotgun (WGS) entry which is preliminary data.</text>
</comment>
<dbReference type="EMBL" id="BARU01030701">
    <property type="protein sequence ID" value="GAH66257.1"/>
    <property type="molecule type" value="Genomic_DNA"/>
</dbReference>
<proteinExistence type="predicted"/>